<dbReference type="PANTHER" id="PTHR15117">
    <property type="entry name" value="ATAXIN 7 RELATED"/>
    <property type="match status" value="1"/>
</dbReference>
<protein>
    <submittedName>
        <fullName evidence="2">SCA7 domain-containing protein</fullName>
    </submittedName>
</protein>
<dbReference type="PANTHER" id="PTHR15117:SF24">
    <property type="entry name" value="SCA7 DOMAIN-CONTAINING PROTEIN"/>
    <property type="match status" value="1"/>
</dbReference>
<reference evidence="3" key="1">
    <citation type="journal article" date="2018" name="Nat. Microbiol.">
        <title>Leveraging single-cell genomics to expand the fungal tree of life.</title>
        <authorList>
            <person name="Ahrendt S.R."/>
            <person name="Quandt C.A."/>
            <person name="Ciobanu D."/>
            <person name="Clum A."/>
            <person name="Salamov A."/>
            <person name="Andreopoulos B."/>
            <person name="Cheng J.F."/>
            <person name="Woyke T."/>
            <person name="Pelin A."/>
            <person name="Henrissat B."/>
            <person name="Reynolds N.K."/>
            <person name="Benny G.L."/>
            <person name="Smith M.E."/>
            <person name="James T.Y."/>
            <person name="Grigoriev I.V."/>
        </authorList>
    </citation>
    <scope>NUCLEOTIDE SEQUENCE [LARGE SCALE GENOMIC DNA]</scope>
</reference>
<evidence type="ECO:0000313" key="2">
    <source>
        <dbReference type="EMBL" id="RKO83711.1"/>
    </source>
</evidence>
<dbReference type="InterPro" id="IPR052237">
    <property type="entry name" value="Ataxin-7-like_regulator"/>
</dbReference>
<accession>A0A4P9VVM7</accession>
<evidence type="ECO:0000313" key="3">
    <source>
        <dbReference type="Proteomes" id="UP000269721"/>
    </source>
</evidence>
<dbReference type="Proteomes" id="UP000269721">
    <property type="component" value="Unassembled WGS sequence"/>
</dbReference>
<feature type="domain" description="SCA7" evidence="1">
    <location>
        <begin position="1"/>
        <end position="52"/>
    </location>
</feature>
<dbReference type="Gene3D" id="6.10.140.1270">
    <property type="match status" value="1"/>
</dbReference>
<feature type="non-terminal residue" evidence="2">
    <location>
        <position position="52"/>
    </location>
</feature>
<organism evidence="2 3">
    <name type="scientific">Blyttiomyces helicus</name>
    <dbReference type="NCBI Taxonomy" id="388810"/>
    <lineage>
        <taxon>Eukaryota</taxon>
        <taxon>Fungi</taxon>
        <taxon>Fungi incertae sedis</taxon>
        <taxon>Chytridiomycota</taxon>
        <taxon>Chytridiomycota incertae sedis</taxon>
        <taxon>Chytridiomycetes</taxon>
        <taxon>Chytridiomycetes incertae sedis</taxon>
        <taxon>Blyttiomyces</taxon>
    </lineage>
</organism>
<keyword evidence="3" id="KW-1185">Reference proteome</keyword>
<proteinExistence type="predicted"/>
<dbReference type="PROSITE" id="PS51505">
    <property type="entry name" value="SCA7"/>
    <property type="match status" value="1"/>
</dbReference>
<dbReference type="AlphaFoldDB" id="A0A4P9VVM7"/>
<gene>
    <name evidence="2" type="ORF">BDK51DRAFT_3671</name>
</gene>
<dbReference type="InterPro" id="IPR013243">
    <property type="entry name" value="SCA7_dom"/>
</dbReference>
<evidence type="ECO:0000259" key="1">
    <source>
        <dbReference type="PROSITE" id="PS51505"/>
    </source>
</evidence>
<dbReference type="EMBL" id="ML000923">
    <property type="protein sequence ID" value="RKO83711.1"/>
    <property type="molecule type" value="Genomic_DNA"/>
</dbReference>
<feature type="non-terminal residue" evidence="2">
    <location>
        <position position="1"/>
    </location>
</feature>
<dbReference type="OrthoDB" id="21678at2759"/>
<name>A0A4P9VVM7_9FUNG</name>
<dbReference type="Pfam" id="PF08313">
    <property type="entry name" value="SCA7"/>
    <property type="match status" value="1"/>
</dbReference>
<sequence>SSAPIDFDKQCCVFISDTQQLCSRSITCKIHSTTSKRAVIGRSQQFDVLLLE</sequence>